<proteinExistence type="inferred from homology"/>
<accession>A0A2G8KL38</accession>
<protein>
    <submittedName>
        <fullName evidence="4">Putative trafficking protein particle complex subunit 2</fullName>
    </submittedName>
</protein>
<dbReference type="InterPro" id="IPR011012">
    <property type="entry name" value="Longin-like_dom_sf"/>
</dbReference>
<sequence>MSGSYYFVIVGQHDNPIFEFEYSPNSKGSDKKDDHRHLNQFIAHAALDLVDEYVWTSPNIFLMLHDTKNEDGIKTFFSDIYEIFIKYCLNPFYDPGRPIKSTAFEKKALFLARRYLTS</sequence>
<dbReference type="PANTHER" id="PTHR12403">
    <property type="entry name" value="TRAFFICKING PROTEIN PARTICLE COMPLEX SUBUNIT 2"/>
    <property type="match status" value="1"/>
</dbReference>
<dbReference type="Proteomes" id="UP000230750">
    <property type="component" value="Unassembled WGS sequence"/>
</dbReference>
<keyword evidence="3" id="KW-0813">Transport</keyword>
<evidence type="ECO:0000313" key="5">
    <source>
        <dbReference type="Proteomes" id="UP000230750"/>
    </source>
</evidence>
<dbReference type="EMBL" id="MRZV01000506">
    <property type="protein sequence ID" value="PIK48724.1"/>
    <property type="molecule type" value="Genomic_DNA"/>
</dbReference>
<dbReference type="AlphaFoldDB" id="A0A2G8KL38"/>
<evidence type="ECO:0000256" key="1">
    <source>
        <dbReference type="ARBA" id="ARBA00004556"/>
    </source>
</evidence>
<evidence type="ECO:0000256" key="3">
    <source>
        <dbReference type="ARBA" id="ARBA00022892"/>
    </source>
</evidence>
<comment type="subcellular location">
    <subcellularLocation>
        <location evidence="1">Cytoplasm</location>
        <location evidence="1">Perinuclear region</location>
    </subcellularLocation>
</comment>
<reference evidence="4 5" key="1">
    <citation type="journal article" date="2017" name="PLoS Biol.">
        <title>The sea cucumber genome provides insights into morphological evolution and visceral regeneration.</title>
        <authorList>
            <person name="Zhang X."/>
            <person name="Sun L."/>
            <person name="Yuan J."/>
            <person name="Sun Y."/>
            <person name="Gao Y."/>
            <person name="Zhang L."/>
            <person name="Li S."/>
            <person name="Dai H."/>
            <person name="Hamel J.F."/>
            <person name="Liu C."/>
            <person name="Yu Y."/>
            <person name="Liu S."/>
            <person name="Lin W."/>
            <person name="Guo K."/>
            <person name="Jin S."/>
            <person name="Xu P."/>
            <person name="Storey K.B."/>
            <person name="Huan P."/>
            <person name="Zhang T."/>
            <person name="Zhou Y."/>
            <person name="Zhang J."/>
            <person name="Lin C."/>
            <person name="Li X."/>
            <person name="Xing L."/>
            <person name="Huo D."/>
            <person name="Sun M."/>
            <person name="Wang L."/>
            <person name="Mercier A."/>
            <person name="Li F."/>
            <person name="Yang H."/>
            <person name="Xiang J."/>
        </authorList>
    </citation>
    <scope>NUCLEOTIDE SEQUENCE [LARGE SCALE GENOMIC DNA]</scope>
    <source>
        <strain evidence="4">Shaxun</strain>
        <tissue evidence="4">Muscle</tissue>
    </source>
</reference>
<dbReference type="GO" id="GO:0048471">
    <property type="term" value="C:perinuclear region of cytoplasm"/>
    <property type="evidence" value="ECO:0007669"/>
    <property type="project" value="UniProtKB-SubCell"/>
</dbReference>
<name>A0A2G8KL38_STIJA</name>
<dbReference type="Gene3D" id="3.30.450.70">
    <property type="match status" value="2"/>
</dbReference>
<evidence type="ECO:0000256" key="2">
    <source>
        <dbReference type="ARBA" id="ARBA00006626"/>
    </source>
</evidence>
<organism evidence="4 5">
    <name type="scientific">Stichopus japonicus</name>
    <name type="common">Sea cucumber</name>
    <dbReference type="NCBI Taxonomy" id="307972"/>
    <lineage>
        <taxon>Eukaryota</taxon>
        <taxon>Metazoa</taxon>
        <taxon>Echinodermata</taxon>
        <taxon>Eleutherozoa</taxon>
        <taxon>Echinozoa</taxon>
        <taxon>Holothuroidea</taxon>
        <taxon>Aspidochirotacea</taxon>
        <taxon>Aspidochirotida</taxon>
        <taxon>Stichopodidae</taxon>
        <taxon>Apostichopus</taxon>
    </lineage>
</organism>
<dbReference type="CDD" id="cd14825">
    <property type="entry name" value="TRAPPC2_sedlin"/>
    <property type="match status" value="1"/>
</dbReference>
<dbReference type="SUPFAM" id="SSF64356">
    <property type="entry name" value="SNARE-like"/>
    <property type="match status" value="1"/>
</dbReference>
<comment type="caution">
    <text evidence="4">The sequence shown here is derived from an EMBL/GenBank/DDBJ whole genome shotgun (WGS) entry which is preliminary data.</text>
</comment>
<dbReference type="STRING" id="307972.A0A2G8KL38"/>
<dbReference type="OrthoDB" id="10252102at2759"/>
<gene>
    <name evidence="4" type="ORF">BSL78_14411</name>
</gene>
<dbReference type="GO" id="GO:0006888">
    <property type="term" value="P:endoplasmic reticulum to Golgi vesicle-mediated transport"/>
    <property type="evidence" value="ECO:0007669"/>
    <property type="project" value="InterPro"/>
</dbReference>
<comment type="similarity">
    <text evidence="2">Belongs to the TRAPP small subunits family. Sedlin subfamily.</text>
</comment>
<dbReference type="Pfam" id="PF04628">
    <property type="entry name" value="Sedlin_N"/>
    <property type="match status" value="1"/>
</dbReference>
<evidence type="ECO:0000313" key="4">
    <source>
        <dbReference type="EMBL" id="PIK48724.1"/>
    </source>
</evidence>
<dbReference type="InterPro" id="IPR006722">
    <property type="entry name" value="Sedlin"/>
</dbReference>
<keyword evidence="3" id="KW-0931">ER-Golgi transport</keyword>
<keyword evidence="5" id="KW-1185">Reference proteome</keyword>